<geneLocation type="plasmid" evidence="4">
    <name>pFOXC1</name>
</geneLocation>
<evidence type="ECO:0000313" key="4">
    <source>
        <dbReference type="EMBL" id="ADV39942.1"/>
    </source>
</evidence>
<keyword evidence="4" id="KW-0548">Nucleotidyltransferase</keyword>
<dbReference type="SUPFAM" id="SSF56672">
    <property type="entry name" value="DNA/RNA polymerases"/>
    <property type="match status" value="1"/>
</dbReference>
<keyword evidence="4" id="KW-0695">RNA-directed DNA polymerase</keyword>
<evidence type="ECO:0000256" key="1">
    <source>
        <dbReference type="ARBA" id="ARBA00004173"/>
    </source>
</evidence>
<dbReference type="PROSITE" id="PS50878">
    <property type="entry name" value="RT_POL"/>
    <property type="match status" value="1"/>
</dbReference>
<protein>
    <submittedName>
        <fullName evidence="4">Reverse transcriptase</fullName>
    </submittedName>
</protein>
<dbReference type="GO" id="GO:0003964">
    <property type="term" value="F:RNA-directed DNA polymerase activity"/>
    <property type="evidence" value="ECO:0007669"/>
    <property type="project" value="UniProtKB-KW"/>
</dbReference>
<name>E7D4Q0_FUSOX</name>
<comment type="subcellular location">
    <subcellularLocation>
        <location evidence="1">Mitochondrion</location>
    </subcellularLocation>
</comment>
<sequence>MENHIRETTVVDNEPLDVCIGRFPMYRNDNLVSKSALRSNRYLLHQKSRIRNAILAGEVEKAVLIWLCLLKLSKSYQILLYTKVKKQWYIKENKLKVRSELIEIMNQCRAFRLTMDLKRYYLTKPNGKYRPIGSPTLGSKVISKALTDIWTTIADKRRGVMQHAFRPKLGVWSAAFAVCQKLRSRKPSDVIIEFDLKGFFNTIKRNSVQEAANRFSLLLGNCVRHIIDNTRYVFEELKPETELHIINDYTHHKYKRAIPIYRTGVPQGLPLSPVAATIALENEVNMPEMVMYADDGILIGGKEKFAEFVKKAIRVGAEVAPEKTREVTKEFKFLGLTFNLEKETVSNGDSYRFWNDKDLIPWLKKQAAMYSKTPEQWDWEVDGGSYLKKHEIHVKELDWWTWLAVTWLGKGTIYKGIIHNESKELYYISSSSTLCCEDLLKDAVSFKLRKILPFHRHFNKPIEYHKINRYIEVGTDWDGWYNANKVNWNLHSIWGNL</sequence>
<dbReference type="GO" id="GO:0005739">
    <property type="term" value="C:mitochondrion"/>
    <property type="evidence" value="ECO:0007669"/>
    <property type="project" value="UniProtKB-SubCell"/>
</dbReference>
<dbReference type="AlphaFoldDB" id="E7D4Q0"/>
<evidence type="ECO:0000256" key="2">
    <source>
        <dbReference type="ARBA" id="ARBA00023128"/>
    </source>
</evidence>
<keyword evidence="4" id="KW-0808">Transferase</keyword>
<keyword evidence="4" id="KW-0614">Plasmid</keyword>
<keyword evidence="2 4" id="KW-0496">Mitochondrion</keyword>
<proteinExistence type="predicted"/>
<accession>E7D4Q0</accession>
<dbReference type="EMBL" id="HQ026775">
    <property type="protein sequence ID" value="ADV39942.1"/>
    <property type="molecule type" value="Genomic_DNA"/>
</dbReference>
<organism evidence="4">
    <name type="scientific">Fusarium oxysporum f. sp. conglutinans</name>
    <dbReference type="NCBI Taxonomy" id="100902"/>
    <lineage>
        <taxon>Eukaryota</taxon>
        <taxon>Fungi</taxon>
        <taxon>Dikarya</taxon>
        <taxon>Ascomycota</taxon>
        <taxon>Pezizomycotina</taxon>
        <taxon>Sordariomycetes</taxon>
        <taxon>Hypocreomycetidae</taxon>
        <taxon>Hypocreales</taxon>
        <taxon>Nectriaceae</taxon>
        <taxon>Fusarium</taxon>
        <taxon>Fusarium oxysporum species complex</taxon>
    </lineage>
</organism>
<dbReference type="Pfam" id="PF00078">
    <property type="entry name" value="RVT_1"/>
    <property type="match status" value="1"/>
</dbReference>
<reference evidence="4" key="1">
    <citation type="journal article" date="2011" name="Mob. DNA">
        <title>Reverse transcription of the pFOXC mitochondrial retroplasmids of Fusarium oxysporum is protein primed.</title>
        <authorList>
            <person name="Galligan J.T."/>
            <person name="Marchetti S.E."/>
            <person name="Kennell J.C."/>
        </authorList>
    </citation>
    <scope>NUCLEOTIDE SEQUENCE</scope>
    <source>
        <plasmid evidence="4">pFOXC1</plasmid>
    </source>
</reference>
<geneLocation type="mitochondrion" evidence="4"/>
<dbReference type="InterPro" id="IPR043502">
    <property type="entry name" value="DNA/RNA_pol_sf"/>
</dbReference>
<dbReference type="InterPro" id="IPR000477">
    <property type="entry name" value="RT_dom"/>
</dbReference>
<feature type="domain" description="Reverse transcriptase" evidence="3">
    <location>
        <begin position="103"/>
        <end position="367"/>
    </location>
</feature>
<evidence type="ECO:0000259" key="3">
    <source>
        <dbReference type="PROSITE" id="PS50878"/>
    </source>
</evidence>